<evidence type="ECO:0000313" key="2">
    <source>
        <dbReference type="EMBL" id="KAK7521907.1"/>
    </source>
</evidence>
<evidence type="ECO:0000313" key="3">
    <source>
        <dbReference type="Proteomes" id="UP001363622"/>
    </source>
</evidence>
<dbReference type="EMBL" id="JBBPHU010000002">
    <property type="protein sequence ID" value="KAK7521907.1"/>
    <property type="molecule type" value="Genomic_DNA"/>
</dbReference>
<accession>A0ABR1KUQ4</accession>
<reference evidence="2 3" key="1">
    <citation type="submission" date="2024-04" db="EMBL/GenBank/DDBJ databases">
        <title>Phyllosticta paracitricarpa is synonymous to the EU quarantine fungus P. citricarpa based on phylogenomic analyses.</title>
        <authorList>
            <consortium name="Lawrence Berkeley National Laboratory"/>
            <person name="Van Ingen-Buijs V.A."/>
            <person name="Van Westerhoven A.C."/>
            <person name="Haridas S."/>
            <person name="Skiadas P."/>
            <person name="Martin F."/>
            <person name="Groenewald J.Z."/>
            <person name="Crous P.W."/>
            <person name="Seidl M.F."/>
        </authorList>
    </citation>
    <scope>NUCLEOTIDE SEQUENCE [LARGE SCALE GENOMIC DNA]</scope>
    <source>
        <strain evidence="2 3">CBS 123371</strain>
    </source>
</reference>
<sequence length="394" mass="42197">MEDEEKQASEEIRFGSGFAPNELVNGFKDTVCLSFASELFTTFSHVLDLVLLQFFTIHSEKMSDSDNPLGPGKHGESKSRLQETILEEISRRLPRQPVIAGQASSGGSGGSFRDHSNLPPLIIVGNVQHLSLGTSRPSAVQATDAHHQPPHAAYFSGSRNVSITGGISRSTHHCGQGNGQRNTEGGSLPRNTDRVGDGSITVVDGEVHNPTAHLQSLRYFDGAHHFSIAGGAVMRSHQPVTHAPGEEPTFPTPSVCHEDPQAQLDTPAVVQNANTSAVPSAHGSSAPPPEPVQDQRTPPARQLPALNLVTPSPYRPCWEGTAAETLLHIGNDAGVGRSGATVESPSPSPPPSESISHPRSGREGKARYRLRAPGRAWLFGRRTKKRQSDEEEEP</sequence>
<proteinExistence type="predicted"/>
<feature type="region of interest" description="Disordered" evidence="1">
    <location>
        <begin position="332"/>
        <end position="394"/>
    </location>
</feature>
<gene>
    <name evidence="2" type="ORF">IWZ03DRAFT_104810</name>
</gene>
<feature type="region of interest" description="Disordered" evidence="1">
    <location>
        <begin position="238"/>
        <end position="260"/>
    </location>
</feature>
<keyword evidence="3" id="KW-1185">Reference proteome</keyword>
<dbReference type="Proteomes" id="UP001363622">
    <property type="component" value="Unassembled WGS sequence"/>
</dbReference>
<organism evidence="2 3">
    <name type="scientific">Phyllosticta citriasiana</name>
    <dbReference type="NCBI Taxonomy" id="595635"/>
    <lineage>
        <taxon>Eukaryota</taxon>
        <taxon>Fungi</taxon>
        <taxon>Dikarya</taxon>
        <taxon>Ascomycota</taxon>
        <taxon>Pezizomycotina</taxon>
        <taxon>Dothideomycetes</taxon>
        <taxon>Dothideomycetes incertae sedis</taxon>
        <taxon>Botryosphaeriales</taxon>
        <taxon>Phyllostictaceae</taxon>
        <taxon>Phyllosticta</taxon>
    </lineage>
</organism>
<feature type="region of interest" description="Disordered" evidence="1">
    <location>
        <begin position="275"/>
        <end position="298"/>
    </location>
</feature>
<evidence type="ECO:0000256" key="1">
    <source>
        <dbReference type="SAM" id="MobiDB-lite"/>
    </source>
</evidence>
<feature type="region of interest" description="Disordered" evidence="1">
    <location>
        <begin position="169"/>
        <end position="197"/>
    </location>
</feature>
<comment type="caution">
    <text evidence="2">The sequence shown here is derived from an EMBL/GenBank/DDBJ whole genome shotgun (WGS) entry which is preliminary data.</text>
</comment>
<name>A0ABR1KUQ4_9PEZI</name>
<protein>
    <submittedName>
        <fullName evidence="2">Uncharacterized protein</fullName>
    </submittedName>
</protein>